<feature type="region of interest" description="Disordered" evidence="1">
    <location>
        <begin position="68"/>
        <end position="87"/>
    </location>
</feature>
<keyword evidence="2" id="KW-0614">Plasmid</keyword>
<dbReference type="Pfam" id="PF11376">
    <property type="entry name" value="DUF3179"/>
    <property type="match status" value="1"/>
</dbReference>
<dbReference type="KEGG" id="hsai:HPS36_15050"/>
<accession>A0A7D4BS26</accession>
<organism evidence="2 3">
    <name type="scientific">Halorubrum salinarum</name>
    <dbReference type="NCBI Taxonomy" id="2739057"/>
    <lineage>
        <taxon>Archaea</taxon>
        <taxon>Methanobacteriati</taxon>
        <taxon>Methanobacteriota</taxon>
        <taxon>Stenosarchaea group</taxon>
        <taxon>Halobacteria</taxon>
        <taxon>Halobacteriales</taxon>
        <taxon>Haloferacaceae</taxon>
        <taxon>Halorubrum</taxon>
    </lineage>
</organism>
<dbReference type="PROSITE" id="PS51257">
    <property type="entry name" value="PROKAR_LIPOPROTEIN"/>
    <property type="match status" value="1"/>
</dbReference>
<dbReference type="InterPro" id="IPR021516">
    <property type="entry name" value="DUF3179"/>
</dbReference>
<dbReference type="EMBL" id="CP053942">
    <property type="protein sequence ID" value="QKG94217.1"/>
    <property type="molecule type" value="Genomic_DNA"/>
</dbReference>
<dbReference type="Proteomes" id="UP000505020">
    <property type="component" value="Plasmid pHAR01"/>
</dbReference>
<dbReference type="RefSeq" id="WP_173230857.1">
    <property type="nucleotide sequence ID" value="NZ_CP053942.1"/>
</dbReference>
<feature type="compositionally biased region" description="Low complexity" evidence="1">
    <location>
        <begin position="33"/>
        <end position="46"/>
    </location>
</feature>
<dbReference type="AlphaFoldDB" id="A0A7D4BS26"/>
<sequence length="379" mass="40648">MVQIDRRSLLGALGVGMSSVSGCLGSSDVGAESGSITDSSDGSTGSAVEGPPTVGRSLPAAYTAAELEAATRSGGPPPDGIPAIEDPQFAEATDPPALLDGGDPVFGVVLDGEAKAYPQSVLVWHEIVNDAIAGTPVSVTYCPLTGTAQGFYRGETTFGVSGQLINANLVMFDRATEEWWPQMLATRITGDDPGDHLEEFRVVWTTWERWRSAHPETVVLTDDTGFARNYGSDPYGGYNPRSGYYAGGSFLFPPLTEDNRLAPKTVVIGMRSANGAVAVRKETLREERVIEFDLGGVRHAAVYDEPLDTGYVYRSGDAPESDGTDSVDLETATLSWEDGDVVVDGAVHAPDSLPFEREIVFDAMWFAWYGYYPMTDLHR</sequence>
<gene>
    <name evidence="2" type="ORF">HPS36_15050</name>
</gene>
<evidence type="ECO:0000313" key="2">
    <source>
        <dbReference type="EMBL" id="QKG94217.1"/>
    </source>
</evidence>
<protein>
    <submittedName>
        <fullName evidence="2">DUF3179 domain-containing protein</fullName>
    </submittedName>
</protein>
<dbReference type="GeneID" id="55596346"/>
<keyword evidence="3" id="KW-1185">Reference proteome</keyword>
<geneLocation type="plasmid" evidence="3">
    <name>phar01</name>
</geneLocation>
<proteinExistence type="predicted"/>
<feature type="region of interest" description="Disordered" evidence="1">
    <location>
        <begin position="29"/>
        <end position="55"/>
    </location>
</feature>
<evidence type="ECO:0000256" key="1">
    <source>
        <dbReference type="SAM" id="MobiDB-lite"/>
    </source>
</evidence>
<name>A0A7D4BS26_9EURY</name>
<evidence type="ECO:0000313" key="3">
    <source>
        <dbReference type="Proteomes" id="UP000505020"/>
    </source>
</evidence>
<reference evidence="2 3" key="1">
    <citation type="submission" date="2020-05" db="EMBL/GenBank/DDBJ databases">
        <title>Halorubrum RHB-C sp.nov., an extremely halophilic archaeon isolated from solar salt farm.</title>
        <authorList>
            <person name="Ho H."/>
            <person name="Danganan R.E."/>
            <person name="Dedeles G.R."/>
            <person name="Kim S.-G."/>
        </authorList>
    </citation>
    <scope>NUCLEOTIDE SEQUENCE [LARGE SCALE GENOMIC DNA]</scope>
    <source>
        <strain evidence="2 3">RHB-C</strain>
        <plasmid evidence="3">phar01</plasmid>
    </source>
</reference>